<accession>A0A443NZ26</accession>
<dbReference type="EMBL" id="QPKB01000004">
    <property type="protein sequence ID" value="RWR83741.1"/>
    <property type="molecule type" value="Genomic_DNA"/>
</dbReference>
<dbReference type="Gene3D" id="3.40.50.720">
    <property type="entry name" value="NAD(P)-binding Rossmann-like Domain"/>
    <property type="match status" value="1"/>
</dbReference>
<dbReference type="AlphaFoldDB" id="A0A443NZ26"/>
<dbReference type="InterPro" id="IPR051019">
    <property type="entry name" value="VLCFA-Steroid_DH"/>
</dbReference>
<proteinExistence type="predicted"/>
<dbReference type="PRINTS" id="PR00081">
    <property type="entry name" value="GDHRDH"/>
</dbReference>
<dbReference type="InterPro" id="IPR036291">
    <property type="entry name" value="NAD(P)-bd_dom_sf"/>
</dbReference>
<comment type="caution">
    <text evidence="3">The sequence shown here is derived from an EMBL/GenBank/DDBJ whole genome shotgun (WGS) entry which is preliminary data.</text>
</comment>
<dbReference type="Proteomes" id="UP000283530">
    <property type="component" value="Unassembled WGS sequence"/>
</dbReference>
<dbReference type="FunFam" id="3.40.50.720:FF:000137">
    <property type="entry name" value="Hydroxysteroid (17-beta) dehydrogenase 3"/>
    <property type="match status" value="1"/>
</dbReference>
<keyword evidence="4" id="KW-1185">Reference proteome</keyword>
<dbReference type="GO" id="GO:0045703">
    <property type="term" value="F:ketoreductase activity"/>
    <property type="evidence" value="ECO:0007669"/>
    <property type="project" value="TreeGrafter"/>
</dbReference>
<dbReference type="OrthoDB" id="5545019at2759"/>
<dbReference type="STRING" id="337451.A0A443NZ26"/>
<dbReference type="PANTHER" id="PTHR43899:SF26">
    <property type="entry name" value="ENOYL-(ACYL CARRIER) REDUCTASE"/>
    <property type="match status" value="1"/>
</dbReference>
<dbReference type="CDD" id="cd05356">
    <property type="entry name" value="17beta-HSD1_like_SDR_c"/>
    <property type="match status" value="1"/>
</dbReference>
<keyword evidence="1" id="KW-0521">NADP</keyword>
<sequence length="319" mass="35670">METLPFIDHMKSQPFWLLLLSSLGFLYLSKLTTSLLKWVYSTFLRPPKNLKNYGSWALVTGATDGIGKCMAFQLAQQGLHLILLGRNADKLRDVSDAIEAKFRETKIKKVVVDLAGDLTEGIEKIGAAIEGLDVGVLINCAGFADSRLRFFHEVDEETVKSMVTVNIESTTKVTKVVLKGMKERKRGAIVNIGSGATVIRPCLPLCAVYAGTKAYISQFSRGLYVEYKKSGIDVQCQMPFFVSTKMVGFKTQSFFTPSPEAYSQAAVRWIGYEPFCIPFWTHHIQWYLTSLLPDTPSFAWRLHSSFGNRRGPKGSDKNE</sequence>
<evidence type="ECO:0000313" key="3">
    <source>
        <dbReference type="EMBL" id="RWR83741.1"/>
    </source>
</evidence>
<evidence type="ECO:0000256" key="1">
    <source>
        <dbReference type="ARBA" id="ARBA00022857"/>
    </source>
</evidence>
<protein>
    <submittedName>
        <fullName evidence="3">Very-long-chain 3-oxoacyl-CoA reductase 1-like protein</fullName>
    </submittedName>
</protein>
<dbReference type="InterPro" id="IPR002347">
    <property type="entry name" value="SDR_fam"/>
</dbReference>
<organism evidence="3 4">
    <name type="scientific">Cinnamomum micranthum f. kanehirae</name>
    <dbReference type="NCBI Taxonomy" id="337451"/>
    <lineage>
        <taxon>Eukaryota</taxon>
        <taxon>Viridiplantae</taxon>
        <taxon>Streptophyta</taxon>
        <taxon>Embryophyta</taxon>
        <taxon>Tracheophyta</taxon>
        <taxon>Spermatophyta</taxon>
        <taxon>Magnoliopsida</taxon>
        <taxon>Magnoliidae</taxon>
        <taxon>Laurales</taxon>
        <taxon>Lauraceae</taxon>
        <taxon>Cinnamomum</taxon>
    </lineage>
</organism>
<dbReference type="PANTHER" id="PTHR43899">
    <property type="entry name" value="RH59310P"/>
    <property type="match status" value="1"/>
</dbReference>
<name>A0A443NZ26_9MAGN</name>
<dbReference type="PIRSF" id="PIRSF000126">
    <property type="entry name" value="11-beta-HSD1"/>
    <property type="match status" value="1"/>
</dbReference>
<dbReference type="GO" id="GO:0005783">
    <property type="term" value="C:endoplasmic reticulum"/>
    <property type="evidence" value="ECO:0007669"/>
    <property type="project" value="TreeGrafter"/>
</dbReference>
<evidence type="ECO:0000313" key="4">
    <source>
        <dbReference type="Proteomes" id="UP000283530"/>
    </source>
</evidence>
<dbReference type="SUPFAM" id="SSF51735">
    <property type="entry name" value="NAD(P)-binding Rossmann-fold domains"/>
    <property type="match status" value="1"/>
</dbReference>
<keyword evidence="2" id="KW-0560">Oxidoreductase</keyword>
<evidence type="ECO:0000256" key="2">
    <source>
        <dbReference type="ARBA" id="ARBA00023002"/>
    </source>
</evidence>
<gene>
    <name evidence="3" type="ORF">CKAN_01250400</name>
</gene>
<reference evidence="3 4" key="1">
    <citation type="journal article" date="2019" name="Nat. Plants">
        <title>Stout camphor tree genome fills gaps in understanding of flowering plant genome evolution.</title>
        <authorList>
            <person name="Chaw S.M."/>
            <person name="Liu Y.C."/>
            <person name="Wu Y.W."/>
            <person name="Wang H.Y."/>
            <person name="Lin C.I."/>
            <person name="Wu C.S."/>
            <person name="Ke H.M."/>
            <person name="Chang L.Y."/>
            <person name="Hsu C.Y."/>
            <person name="Yang H.T."/>
            <person name="Sudianto E."/>
            <person name="Hsu M.H."/>
            <person name="Wu K.P."/>
            <person name="Wang L.N."/>
            <person name="Leebens-Mack J.H."/>
            <person name="Tsai I.J."/>
        </authorList>
    </citation>
    <scope>NUCLEOTIDE SEQUENCE [LARGE SCALE GENOMIC DNA]</scope>
    <source>
        <strain evidence="4">cv. Chaw 1501</strain>
        <tissue evidence="3">Young leaves</tissue>
    </source>
</reference>
<dbReference type="Pfam" id="PF00106">
    <property type="entry name" value="adh_short"/>
    <property type="match status" value="1"/>
</dbReference>